<comment type="caution">
    <text evidence="3">The sequence shown here is derived from an EMBL/GenBank/DDBJ whole genome shotgun (WGS) entry which is preliminary data.</text>
</comment>
<reference evidence="3" key="1">
    <citation type="submission" date="2023-11" db="EMBL/GenBank/DDBJ databases">
        <authorList>
            <person name="Alioto T."/>
            <person name="Alioto T."/>
            <person name="Gomez Garrido J."/>
        </authorList>
    </citation>
    <scope>NUCLEOTIDE SEQUENCE</scope>
</reference>
<dbReference type="AlphaFoldDB" id="A0AAI8Z2H5"/>
<evidence type="ECO:0000256" key="2">
    <source>
        <dbReference type="SAM" id="Phobius"/>
    </source>
</evidence>
<dbReference type="PANTHER" id="PTHR33365">
    <property type="entry name" value="YALI0B05434P"/>
    <property type="match status" value="1"/>
</dbReference>
<dbReference type="GO" id="GO:0043386">
    <property type="term" value="P:mycotoxin biosynthetic process"/>
    <property type="evidence" value="ECO:0007669"/>
    <property type="project" value="InterPro"/>
</dbReference>
<comment type="similarity">
    <text evidence="1">Belongs to the ustYa family.</text>
</comment>
<keyword evidence="2" id="KW-0472">Membrane</keyword>
<accession>A0AAI8Z2H5</accession>
<name>A0AAI8Z2H5_9PEZI</name>
<evidence type="ECO:0000313" key="3">
    <source>
        <dbReference type="EMBL" id="CAK4031440.1"/>
    </source>
</evidence>
<evidence type="ECO:0000313" key="4">
    <source>
        <dbReference type="Proteomes" id="UP001296104"/>
    </source>
</evidence>
<feature type="transmembrane region" description="Helical" evidence="2">
    <location>
        <begin position="40"/>
        <end position="60"/>
    </location>
</feature>
<evidence type="ECO:0000256" key="1">
    <source>
        <dbReference type="ARBA" id="ARBA00035112"/>
    </source>
</evidence>
<keyword evidence="4" id="KW-1185">Reference proteome</keyword>
<organism evidence="3 4">
    <name type="scientific">Lecanosticta acicola</name>
    <dbReference type="NCBI Taxonomy" id="111012"/>
    <lineage>
        <taxon>Eukaryota</taxon>
        <taxon>Fungi</taxon>
        <taxon>Dikarya</taxon>
        <taxon>Ascomycota</taxon>
        <taxon>Pezizomycotina</taxon>
        <taxon>Dothideomycetes</taxon>
        <taxon>Dothideomycetidae</taxon>
        <taxon>Mycosphaerellales</taxon>
        <taxon>Mycosphaerellaceae</taxon>
        <taxon>Lecanosticta</taxon>
    </lineage>
</organism>
<gene>
    <name evidence="3" type="ORF">LECACI_7A006598</name>
</gene>
<protein>
    <submittedName>
        <fullName evidence="3">Uncharacterized protein</fullName>
    </submittedName>
</protein>
<dbReference type="Proteomes" id="UP001296104">
    <property type="component" value="Unassembled WGS sequence"/>
</dbReference>
<dbReference type="PANTHER" id="PTHR33365:SF14">
    <property type="entry name" value="TAT PATHWAY SIGNAL SEQUENCE"/>
    <property type="match status" value="1"/>
</dbReference>
<dbReference type="EMBL" id="CAVMBE010000048">
    <property type="protein sequence ID" value="CAK4031440.1"/>
    <property type="molecule type" value="Genomic_DNA"/>
</dbReference>
<keyword evidence="2" id="KW-1133">Transmembrane helix</keyword>
<sequence length="304" mass="35450">MAVEYEKLATSDSEDQNLAEWRGLHEQQQQHRGFRLRPDWIAWLLLLVITNTASLLWTNIWSWSSLDHLKALTVWSPLHSTLPYQLHTIKLDVMTHTDAPSLWRADPSPAVDKLWKDNWDSRPLVIPVGDLAKLGQDPDYAVRWPTKNSSLTVVGNHAHHLLHCLDELRRSVWADYYWPQGNLNPFYRNHQMHCIDMLRQDLMCRVPRDVYPLIWQATETTPQPDFNITMKCASWEDMWAWWAERQLTEEQTLHEEPVKPVGAKEWPAPAALREENSRLKDLCSEPGIVCSQGGMPVEWSHEQT</sequence>
<keyword evidence="2" id="KW-0812">Transmembrane</keyword>
<dbReference type="InterPro" id="IPR021765">
    <property type="entry name" value="UstYa-like"/>
</dbReference>
<proteinExistence type="inferred from homology"/>
<dbReference type="Pfam" id="PF11807">
    <property type="entry name" value="UstYa"/>
    <property type="match status" value="1"/>
</dbReference>